<sequence length="456" mass="49871">MPALLDDTLNRVVRRYRLPADACKFPPTPDASPAEALAIVIERAREAVVRGEAPDAELKRRFIAALAQMIRDAMRAESGDPVFQAMAFRHRTAEVREYASLAAHAARDRRTIHAAVNAIAHPAKQQRTPPGRQRDALALLHASAASGAWSEFDATLRSLCAEHCAGEFPFERSLTQLLDSPELSRLRRLELLASDDRVRQYQSLWDRHAHRPGSAAAIALGIASKERGAQVEALATHALELLARRLNEAEGSLASYCVVNSMRVPAAMPASHERAKTEWDVVLLRRAKANGEAAAWDVCLLVEAKASVDAATTDFPRLLRGVNLLAHADENTVYSFLTQQGTVSVRGASLSALRTDDASLAKTVLYCCDAPAEASPRLLGAAARMQLLSAEASLVFANVLATEHDADSSALEPVWQQLLESPKWHALLYQYPTLRRVRELMVHAEDLQLAVIAALY</sequence>
<gene>
    <name evidence="1" type="ORF">BgramDRAFT_2381</name>
</gene>
<dbReference type="EMBL" id="ABLD01000005">
    <property type="protein sequence ID" value="EDT11003.1"/>
    <property type="molecule type" value="Genomic_DNA"/>
</dbReference>
<dbReference type="RefSeq" id="WP_006048940.1">
    <property type="nucleotide sequence ID" value="NZ_ABLD01000005.1"/>
</dbReference>
<reference evidence="1 2" key="1">
    <citation type="submission" date="2008-03" db="EMBL/GenBank/DDBJ databases">
        <title>Sequencing of the draft genome and assembly of Burkholderia graminis C4D1M.</title>
        <authorList>
            <consortium name="US DOE Joint Genome Institute (JGI-PGF)"/>
            <person name="Copeland A."/>
            <person name="Lucas S."/>
            <person name="Lapidus A."/>
            <person name="Glavina del Rio T."/>
            <person name="Dalin E."/>
            <person name="Tice H."/>
            <person name="Bruce D."/>
            <person name="Goodwin L."/>
            <person name="Pitluck S."/>
            <person name="Larimer F."/>
            <person name="Land M.L."/>
            <person name="Hauser L."/>
            <person name="Tiedje J."/>
            <person name="Richardson P."/>
        </authorList>
    </citation>
    <scope>NUCLEOTIDE SEQUENCE [LARGE SCALE GENOMIC DNA]</scope>
    <source>
        <strain evidence="2">ATCC 700544 / DSM 17151 / LMG 18924 / NCIMB 13744 / C4D1M</strain>
    </source>
</reference>
<proteinExistence type="predicted"/>
<dbReference type="Proteomes" id="UP000005045">
    <property type="component" value="Unassembled WGS sequence"/>
</dbReference>
<protein>
    <recommendedName>
        <fullName evidence="3">3-deoxy-D-arabino-heptulosonate 7-phosphate synthase</fullName>
    </recommendedName>
</protein>
<evidence type="ECO:0000313" key="2">
    <source>
        <dbReference type="Proteomes" id="UP000005045"/>
    </source>
</evidence>
<keyword evidence="2" id="KW-1185">Reference proteome</keyword>
<dbReference type="OrthoDB" id="9063572at2"/>
<name>B1FZ31_PARG4</name>
<evidence type="ECO:0000313" key="1">
    <source>
        <dbReference type="EMBL" id="EDT11003.1"/>
    </source>
</evidence>
<accession>B1FZ31</accession>
<dbReference type="AlphaFoldDB" id="B1FZ31"/>
<organism evidence="1 2">
    <name type="scientific">Paraburkholderia graminis (strain ATCC 700544 / DSM 17151 / LMG 18924 / NCIMB 13744 / C4D1M)</name>
    <dbReference type="NCBI Taxonomy" id="396598"/>
    <lineage>
        <taxon>Bacteria</taxon>
        <taxon>Pseudomonadati</taxon>
        <taxon>Pseudomonadota</taxon>
        <taxon>Betaproteobacteria</taxon>
        <taxon>Burkholderiales</taxon>
        <taxon>Burkholderiaceae</taxon>
        <taxon>Paraburkholderia</taxon>
    </lineage>
</organism>
<evidence type="ECO:0008006" key="3">
    <source>
        <dbReference type="Google" id="ProtNLM"/>
    </source>
</evidence>
<comment type="caution">
    <text evidence="1">The sequence shown here is derived from an EMBL/GenBank/DDBJ whole genome shotgun (WGS) entry which is preliminary data.</text>
</comment>